<dbReference type="PROSITE" id="PS50943">
    <property type="entry name" value="HTH_CROC1"/>
    <property type="match status" value="1"/>
</dbReference>
<dbReference type="InterPro" id="IPR001387">
    <property type="entry name" value="Cro/C1-type_HTH"/>
</dbReference>
<dbReference type="Gene3D" id="1.10.260.40">
    <property type="entry name" value="lambda repressor-like DNA-binding domains"/>
    <property type="match status" value="1"/>
</dbReference>
<dbReference type="InterPro" id="IPR010982">
    <property type="entry name" value="Lambda_DNA-bd_dom_sf"/>
</dbReference>
<evidence type="ECO:0000313" key="3">
    <source>
        <dbReference type="EMBL" id="VFR60732.1"/>
    </source>
</evidence>
<dbReference type="EMBL" id="CAADIA010000006">
    <property type="protein sequence ID" value="VFR31903.1"/>
    <property type="molecule type" value="Genomic_DNA"/>
</dbReference>
<dbReference type="GO" id="GO:0003677">
    <property type="term" value="F:DNA binding"/>
    <property type="evidence" value="ECO:0007669"/>
    <property type="project" value="InterPro"/>
</dbReference>
<protein>
    <submittedName>
        <fullName evidence="2">Transcriptional regulator, XRE family</fullName>
    </submittedName>
</protein>
<dbReference type="EMBL" id="CAADIF010000005">
    <property type="protein sequence ID" value="VFR60732.1"/>
    <property type="molecule type" value="Genomic_DNA"/>
</dbReference>
<feature type="domain" description="HTH cro/C1-type" evidence="1">
    <location>
        <begin position="3"/>
        <end position="46"/>
    </location>
</feature>
<evidence type="ECO:0000259" key="1">
    <source>
        <dbReference type="PROSITE" id="PS50943"/>
    </source>
</evidence>
<evidence type="ECO:0000313" key="2">
    <source>
        <dbReference type="EMBL" id="VFR31903.1"/>
    </source>
</evidence>
<dbReference type="AlphaFoldDB" id="A0A484Q142"/>
<reference evidence="2" key="1">
    <citation type="submission" date="2019-03" db="EMBL/GenBank/DDBJ databases">
        <authorList>
            <person name="Danneels B."/>
        </authorList>
    </citation>
    <scope>NUCLEOTIDE SEQUENCE</scope>
</reference>
<gene>
    <name evidence="2" type="ORF">ANK1_4031</name>
    <name evidence="3" type="ORF">ANK2_4032</name>
</gene>
<sequence>MAQDTLAVTAGIERSHLGKIERGEHVPTLPLILKIARALNCSSADLMAATERNLAEAESDEQASG</sequence>
<accession>A0A484Q142</accession>
<organism evidence="2">
    <name type="scientific">plant metagenome</name>
    <dbReference type="NCBI Taxonomy" id="1297885"/>
    <lineage>
        <taxon>unclassified sequences</taxon>
        <taxon>metagenomes</taxon>
        <taxon>organismal metagenomes</taxon>
    </lineage>
</organism>
<name>A0A484Q142_9ZZZZ</name>
<dbReference type="SUPFAM" id="SSF47413">
    <property type="entry name" value="lambda repressor-like DNA-binding domains"/>
    <property type="match status" value="1"/>
</dbReference>
<dbReference type="CDD" id="cd00093">
    <property type="entry name" value="HTH_XRE"/>
    <property type="match status" value="1"/>
</dbReference>
<dbReference type="Pfam" id="PF01381">
    <property type="entry name" value="HTH_3"/>
    <property type="match status" value="1"/>
</dbReference>
<proteinExistence type="predicted"/>